<dbReference type="OrthoDB" id="9807946at2"/>
<dbReference type="RefSeq" id="WP_038067222.1">
    <property type="nucleotide sequence ID" value="NZ_JPSL02000040.1"/>
</dbReference>
<dbReference type="Gene3D" id="3.50.50.60">
    <property type="entry name" value="FAD/NAD(P)-binding domain"/>
    <property type="match status" value="2"/>
</dbReference>
<comment type="catalytic activity">
    <reaction evidence="9 13">
        <text>N(6)-[(R)-dihydrolipoyl]-L-lysyl-[protein] + NAD(+) = N(6)-[(R)-lipoyl]-L-lysyl-[protein] + NADH + H(+)</text>
        <dbReference type="Rhea" id="RHEA:15045"/>
        <dbReference type="Rhea" id="RHEA-COMP:10474"/>
        <dbReference type="Rhea" id="RHEA-COMP:10475"/>
        <dbReference type="ChEBI" id="CHEBI:15378"/>
        <dbReference type="ChEBI" id="CHEBI:57540"/>
        <dbReference type="ChEBI" id="CHEBI:57945"/>
        <dbReference type="ChEBI" id="CHEBI:83099"/>
        <dbReference type="ChEBI" id="CHEBI:83100"/>
        <dbReference type="EC" id="1.8.1.4"/>
    </reaction>
</comment>
<dbReference type="InterPro" id="IPR023753">
    <property type="entry name" value="FAD/NAD-binding_dom"/>
</dbReference>
<proteinExistence type="inferred from homology"/>
<evidence type="ECO:0000256" key="8">
    <source>
        <dbReference type="ARBA" id="ARBA00023284"/>
    </source>
</evidence>
<dbReference type="NCBIfam" id="TIGR01350">
    <property type="entry name" value="lipoamide_DH"/>
    <property type="match status" value="1"/>
</dbReference>
<dbReference type="SUPFAM" id="SSF51905">
    <property type="entry name" value="FAD/NAD(P)-binding domain"/>
    <property type="match status" value="1"/>
</dbReference>
<feature type="binding site" evidence="11">
    <location>
        <position position="263"/>
    </location>
    <ligand>
        <name>NAD(+)</name>
        <dbReference type="ChEBI" id="CHEBI:57540"/>
    </ligand>
</feature>
<evidence type="ECO:0000313" key="16">
    <source>
        <dbReference type="EMBL" id="KGQ21024.1"/>
    </source>
</evidence>
<dbReference type="PATRIC" id="fig|276.5.peg.2190"/>
<keyword evidence="7" id="KW-1015">Disulfide bond</keyword>
<dbReference type="GO" id="GO:0004148">
    <property type="term" value="F:dihydrolipoyl dehydrogenase (NADH) activity"/>
    <property type="evidence" value="ECO:0007669"/>
    <property type="project" value="UniProtKB-EC"/>
</dbReference>
<dbReference type="PRINTS" id="PR00411">
    <property type="entry name" value="PNDRDTASEI"/>
</dbReference>
<comment type="similarity">
    <text evidence="1 13">Belongs to the class-I pyridine nucleotide-disulfide oxidoreductase family.</text>
</comment>
<feature type="binding site" evidence="11">
    <location>
        <begin position="176"/>
        <end position="183"/>
    </location>
    <ligand>
        <name>NAD(+)</name>
        <dbReference type="ChEBI" id="CHEBI:57540"/>
    </ligand>
</feature>
<dbReference type="SUPFAM" id="SSF55424">
    <property type="entry name" value="FAD/NAD-linked reductases, dimerisation (C-terminal) domain"/>
    <property type="match status" value="1"/>
</dbReference>
<keyword evidence="8 13" id="KW-0676">Redox-active center</keyword>
<dbReference type="AlphaFoldDB" id="A0A0A2X708"/>
<dbReference type="PANTHER" id="PTHR22912">
    <property type="entry name" value="DISULFIDE OXIDOREDUCTASE"/>
    <property type="match status" value="1"/>
</dbReference>
<dbReference type="Gene3D" id="3.30.390.30">
    <property type="match status" value="1"/>
</dbReference>
<evidence type="ECO:0000256" key="3">
    <source>
        <dbReference type="ARBA" id="ARBA00022630"/>
    </source>
</evidence>
<evidence type="ECO:0000256" key="13">
    <source>
        <dbReference type="RuleBase" id="RU003692"/>
    </source>
</evidence>
<dbReference type="PIRSF" id="PIRSF000350">
    <property type="entry name" value="Mercury_reductase_MerA"/>
    <property type="match status" value="1"/>
</dbReference>
<evidence type="ECO:0000259" key="15">
    <source>
        <dbReference type="Pfam" id="PF07992"/>
    </source>
</evidence>
<feature type="binding site" evidence="11">
    <location>
        <position position="199"/>
    </location>
    <ligand>
        <name>NAD(+)</name>
        <dbReference type="ChEBI" id="CHEBI:57540"/>
    </ligand>
</feature>
<evidence type="ECO:0000256" key="1">
    <source>
        <dbReference type="ARBA" id="ARBA00007532"/>
    </source>
</evidence>
<name>A0A0A2X708_THEFI</name>
<evidence type="ECO:0000256" key="11">
    <source>
        <dbReference type="PIRSR" id="PIRSR000350-3"/>
    </source>
</evidence>
<evidence type="ECO:0000256" key="10">
    <source>
        <dbReference type="PIRSR" id="PIRSR000350-2"/>
    </source>
</evidence>
<dbReference type="Proteomes" id="UP000030364">
    <property type="component" value="Unassembled WGS sequence"/>
</dbReference>
<dbReference type="FunFam" id="3.30.390.30:FF:000001">
    <property type="entry name" value="Dihydrolipoyl dehydrogenase"/>
    <property type="match status" value="1"/>
</dbReference>
<keyword evidence="11" id="KW-0547">Nucleotide-binding</keyword>
<sequence>MRRHQLLIIGAGPGGYVAAIRAAQLGLDVAVVEREKALGGTCLRVGCIPSKALLETTERIYEVKKGLLGAKVAGLELDLPALMAHKDKVVQANTQGVDFLFKKNKIQRYLGTARFLSDRKVLVEETGEELEAERILIATGSAPLIPPWAQVDYERVVTSTEALSFSEVPQRLIVVGGGVIGLELGVVWHRLGAEVVVLEYMDRILPTMDAELSRAAERVFKKEGLAIRTGVQVTAVLPQKGGARVELKDGEVLEADRVLVAVGRRPYTEGLHLEAAGLATDEKGRIPVDEHLRTRLPHIYAIGDVIRGPMLAHKASEEGIAAVEHMVTGYGHVDYQAIPSVVYTHPEVAGVGYTEEELKAQGIPYKVGKFPYSASGRARAMGETEGFVKVLAHAQTDRILGVHALGARAGDILAEAALAIYFKASAEDLGRAPHAHPSLSEILKEAALGAWERPIHL</sequence>
<evidence type="ECO:0000256" key="7">
    <source>
        <dbReference type="ARBA" id="ARBA00023157"/>
    </source>
</evidence>
<accession>A0A0A2X708</accession>
<evidence type="ECO:0000256" key="9">
    <source>
        <dbReference type="ARBA" id="ARBA00049187"/>
    </source>
</evidence>
<dbReference type="InterPro" id="IPR050151">
    <property type="entry name" value="Class-I_Pyr_Nuc-Dis_Oxidored"/>
</dbReference>
<dbReference type="Pfam" id="PF07992">
    <property type="entry name" value="Pyr_redox_2"/>
    <property type="match status" value="1"/>
</dbReference>
<protein>
    <recommendedName>
        <fullName evidence="2 13">Dihydrolipoyl dehydrogenase</fullName>
        <ecNumber evidence="2 13">1.8.1.4</ecNumber>
    </recommendedName>
</protein>
<dbReference type="STRING" id="276.THFILI_09225"/>
<evidence type="ECO:0000256" key="5">
    <source>
        <dbReference type="ARBA" id="ARBA00023002"/>
    </source>
</evidence>
<dbReference type="InterPro" id="IPR006258">
    <property type="entry name" value="Lipoamide_DH"/>
</dbReference>
<keyword evidence="3 13" id="KW-0285">Flavoprotein</keyword>
<dbReference type="InterPro" id="IPR036188">
    <property type="entry name" value="FAD/NAD-bd_sf"/>
</dbReference>
<dbReference type="EMBL" id="JPSL02000040">
    <property type="protein sequence ID" value="KGQ21024.1"/>
    <property type="molecule type" value="Genomic_DNA"/>
</dbReference>
<feature type="binding site" evidence="11">
    <location>
        <position position="304"/>
    </location>
    <ligand>
        <name>FAD</name>
        <dbReference type="ChEBI" id="CHEBI:57692"/>
    </ligand>
</feature>
<dbReference type="EC" id="1.8.1.4" evidence="2 13"/>
<feature type="binding site" evidence="11">
    <location>
        <begin position="139"/>
        <end position="141"/>
    </location>
    <ligand>
        <name>FAD</name>
        <dbReference type="ChEBI" id="CHEBI:57692"/>
    </ligand>
</feature>
<dbReference type="GO" id="GO:0050660">
    <property type="term" value="F:flavin adenine dinucleotide binding"/>
    <property type="evidence" value="ECO:0007669"/>
    <property type="project" value="InterPro"/>
</dbReference>
<evidence type="ECO:0000313" key="17">
    <source>
        <dbReference type="Proteomes" id="UP000030364"/>
    </source>
</evidence>
<comment type="caution">
    <text evidence="16">The sequence shown here is derived from an EMBL/GenBank/DDBJ whole genome shotgun (WGS) entry which is preliminary data.</text>
</comment>
<evidence type="ECO:0000256" key="12">
    <source>
        <dbReference type="PIRSR" id="PIRSR000350-4"/>
    </source>
</evidence>
<keyword evidence="6 11" id="KW-0520">NAD</keyword>
<keyword evidence="17" id="KW-1185">Reference proteome</keyword>
<keyword evidence="5 13" id="KW-0560">Oxidoreductase</keyword>
<dbReference type="GO" id="GO:0005737">
    <property type="term" value="C:cytoplasm"/>
    <property type="evidence" value="ECO:0007669"/>
    <property type="project" value="UniProtKB-ARBA"/>
</dbReference>
<gene>
    <name evidence="16" type="ORF">THFILI_09225</name>
</gene>
<comment type="cofactor">
    <cofactor evidence="11 13">
        <name>FAD</name>
        <dbReference type="ChEBI" id="CHEBI:57692"/>
    </cofactor>
    <text evidence="11 13">Binds 1 FAD per subunit.</text>
</comment>
<evidence type="ECO:0000256" key="4">
    <source>
        <dbReference type="ARBA" id="ARBA00022827"/>
    </source>
</evidence>
<feature type="domain" description="Pyridine nucleotide-disulphide oxidoreductase dimerisation" evidence="14">
    <location>
        <begin position="338"/>
        <end position="447"/>
    </location>
</feature>
<reference evidence="16 17" key="1">
    <citation type="journal article" date="2015" name="Genome Announc.">
        <title>Draft Genome Sequence of the Thermophile Thermus filiformis ATCC 43280, Producer of Carotenoid-(Di)glucoside-Branched Fatty Acid (Di)esters and Source of Hyperthermostable Enzymes of Biotechnological Interest.</title>
        <authorList>
            <person name="Mandelli F."/>
            <person name="Oliveira Ramires B."/>
            <person name="Couger M.B."/>
            <person name="Paixao D.A."/>
            <person name="Camilo C.M."/>
            <person name="Polikarpov I."/>
            <person name="Prade R."/>
            <person name="Riano-Pachon D.M."/>
            <person name="Squina F.M."/>
        </authorList>
    </citation>
    <scope>NUCLEOTIDE SEQUENCE [LARGE SCALE GENOMIC DNA]</scope>
    <source>
        <strain evidence="16 17">ATCC 43280</strain>
    </source>
</reference>
<feature type="domain" description="FAD/NAD(P)-binding" evidence="15">
    <location>
        <begin position="5"/>
        <end position="319"/>
    </location>
</feature>
<feature type="binding site" evidence="11">
    <location>
        <position position="51"/>
    </location>
    <ligand>
        <name>FAD</name>
        <dbReference type="ChEBI" id="CHEBI:57692"/>
    </ligand>
</feature>
<feature type="active site" description="Proton acceptor" evidence="10">
    <location>
        <position position="436"/>
    </location>
</feature>
<dbReference type="Pfam" id="PF02852">
    <property type="entry name" value="Pyr_redox_dim"/>
    <property type="match status" value="1"/>
</dbReference>
<dbReference type="PROSITE" id="PS00076">
    <property type="entry name" value="PYRIDINE_REDOX_1"/>
    <property type="match status" value="1"/>
</dbReference>
<evidence type="ECO:0000256" key="2">
    <source>
        <dbReference type="ARBA" id="ARBA00012608"/>
    </source>
</evidence>
<organism evidence="16 17">
    <name type="scientific">Thermus filiformis</name>
    <dbReference type="NCBI Taxonomy" id="276"/>
    <lineage>
        <taxon>Bacteria</taxon>
        <taxon>Thermotogati</taxon>
        <taxon>Deinococcota</taxon>
        <taxon>Deinococci</taxon>
        <taxon>Thermales</taxon>
        <taxon>Thermaceae</taxon>
        <taxon>Thermus</taxon>
    </lineage>
</organism>
<dbReference type="InterPro" id="IPR016156">
    <property type="entry name" value="FAD/NAD-linked_Rdtase_dimer_sf"/>
</dbReference>
<dbReference type="PANTHER" id="PTHR22912:SF151">
    <property type="entry name" value="DIHYDROLIPOYL DEHYDROGENASE, MITOCHONDRIAL"/>
    <property type="match status" value="1"/>
</dbReference>
<dbReference type="PRINTS" id="PR00368">
    <property type="entry name" value="FADPNR"/>
</dbReference>
<dbReference type="InterPro" id="IPR004099">
    <property type="entry name" value="Pyr_nucl-diS_OxRdtase_dimer"/>
</dbReference>
<feature type="disulfide bond" description="Redox-active" evidence="12">
    <location>
        <begin position="42"/>
        <end position="47"/>
    </location>
</feature>
<feature type="binding site" evidence="11">
    <location>
        <begin position="310"/>
        <end position="313"/>
    </location>
    <ligand>
        <name>FAD</name>
        <dbReference type="ChEBI" id="CHEBI:57692"/>
    </ligand>
</feature>
<comment type="miscellaneous">
    <text evidence="13">The active site is a redox-active disulfide bond.</text>
</comment>
<dbReference type="InterPro" id="IPR001100">
    <property type="entry name" value="Pyr_nuc-diS_OxRdtase"/>
</dbReference>
<keyword evidence="4 11" id="KW-0274">FAD</keyword>
<dbReference type="GO" id="GO:0006103">
    <property type="term" value="P:2-oxoglutarate metabolic process"/>
    <property type="evidence" value="ECO:0007669"/>
    <property type="project" value="TreeGrafter"/>
</dbReference>
<evidence type="ECO:0000256" key="6">
    <source>
        <dbReference type="ARBA" id="ARBA00023027"/>
    </source>
</evidence>
<evidence type="ECO:0000259" key="14">
    <source>
        <dbReference type="Pfam" id="PF02852"/>
    </source>
</evidence>
<dbReference type="InterPro" id="IPR012999">
    <property type="entry name" value="Pyr_OxRdtase_I_AS"/>
</dbReference>